<dbReference type="EMBL" id="JAHQCS010000147">
    <property type="protein sequence ID" value="MBU9713666.1"/>
    <property type="molecule type" value="Genomic_DNA"/>
</dbReference>
<dbReference type="RefSeq" id="WP_217067817.1">
    <property type="nucleotide sequence ID" value="NZ_JAHQCS010000147.1"/>
</dbReference>
<accession>A0ABS6JJA3</accession>
<sequence>MVKSVDVDKKELKVYEGMRLRVWRKYFNKKHGHMPLEFVVVSTKHPNFLVLKVESNSLSYFETIHKNDFPKLTNEYQILQF</sequence>
<keyword evidence="2" id="KW-1185">Reference proteome</keyword>
<comment type="caution">
    <text evidence="1">The sequence shown here is derived from an EMBL/GenBank/DDBJ whole genome shotgun (WGS) entry which is preliminary data.</text>
</comment>
<proteinExistence type="predicted"/>
<protein>
    <submittedName>
        <fullName evidence="1">Uncharacterized protein</fullName>
    </submittedName>
</protein>
<gene>
    <name evidence="1" type="ORF">KS419_18205</name>
</gene>
<name>A0ABS6JJA3_9BACI</name>
<reference evidence="1 2" key="1">
    <citation type="submission" date="2021-06" db="EMBL/GenBank/DDBJ databases">
        <title>Bacillus sp. RD4P76, an endophyte from a halophyte.</title>
        <authorList>
            <person name="Sun J.-Q."/>
        </authorList>
    </citation>
    <scope>NUCLEOTIDE SEQUENCE [LARGE SCALE GENOMIC DNA]</scope>
    <source>
        <strain evidence="1 2">CGMCC 1.15917</strain>
    </source>
</reference>
<organism evidence="1 2">
    <name type="scientific">Evansella tamaricis</name>
    <dbReference type="NCBI Taxonomy" id="2069301"/>
    <lineage>
        <taxon>Bacteria</taxon>
        <taxon>Bacillati</taxon>
        <taxon>Bacillota</taxon>
        <taxon>Bacilli</taxon>
        <taxon>Bacillales</taxon>
        <taxon>Bacillaceae</taxon>
        <taxon>Evansella</taxon>
    </lineage>
</organism>
<dbReference type="Proteomes" id="UP000784880">
    <property type="component" value="Unassembled WGS sequence"/>
</dbReference>
<evidence type="ECO:0000313" key="1">
    <source>
        <dbReference type="EMBL" id="MBU9713666.1"/>
    </source>
</evidence>
<evidence type="ECO:0000313" key="2">
    <source>
        <dbReference type="Proteomes" id="UP000784880"/>
    </source>
</evidence>